<name>A0A7S4A6G4_9STRA</name>
<dbReference type="GO" id="GO:0015250">
    <property type="term" value="F:water channel activity"/>
    <property type="evidence" value="ECO:0007669"/>
    <property type="project" value="TreeGrafter"/>
</dbReference>
<organism evidence="9">
    <name type="scientific">Pelagomonas calceolata</name>
    <dbReference type="NCBI Taxonomy" id="35677"/>
    <lineage>
        <taxon>Eukaryota</taxon>
        <taxon>Sar</taxon>
        <taxon>Stramenopiles</taxon>
        <taxon>Ochrophyta</taxon>
        <taxon>Pelagophyceae</taxon>
        <taxon>Pelagomonadales</taxon>
        <taxon>Pelagomonadaceae</taxon>
        <taxon>Pelagomonas</taxon>
    </lineage>
</organism>
<keyword evidence="6 8" id="KW-0472">Membrane</keyword>
<evidence type="ECO:0000256" key="8">
    <source>
        <dbReference type="SAM" id="Phobius"/>
    </source>
</evidence>
<dbReference type="PRINTS" id="PR00783">
    <property type="entry name" value="MINTRINSICP"/>
</dbReference>
<keyword evidence="3 7" id="KW-0813">Transport</keyword>
<evidence type="ECO:0000256" key="4">
    <source>
        <dbReference type="ARBA" id="ARBA00022692"/>
    </source>
</evidence>
<evidence type="ECO:0000313" key="11">
    <source>
        <dbReference type="Proteomes" id="UP000789595"/>
    </source>
</evidence>
<dbReference type="PANTHER" id="PTHR43829:SF9">
    <property type="entry name" value="AQUAPORIN-9"/>
    <property type="match status" value="1"/>
</dbReference>
<dbReference type="SUPFAM" id="SSF81338">
    <property type="entry name" value="Aquaporin-like"/>
    <property type="match status" value="1"/>
</dbReference>
<evidence type="ECO:0000256" key="1">
    <source>
        <dbReference type="ARBA" id="ARBA00004141"/>
    </source>
</evidence>
<protein>
    <recommendedName>
        <fullName evidence="12">Aquaporin</fullName>
    </recommendedName>
</protein>
<evidence type="ECO:0000256" key="3">
    <source>
        <dbReference type="ARBA" id="ARBA00022448"/>
    </source>
</evidence>
<dbReference type="InterPro" id="IPR000425">
    <property type="entry name" value="MIP"/>
</dbReference>
<dbReference type="OrthoDB" id="3222at2759"/>
<dbReference type="Proteomes" id="UP000789595">
    <property type="component" value="Unassembled WGS sequence"/>
</dbReference>
<evidence type="ECO:0008006" key="12">
    <source>
        <dbReference type="Google" id="ProtNLM"/>
    </source>
</evidence>
<dbReference type="InterPro" id="IPR050363">
    <property type="entry name" value="MIP/Aquaporin"/>
</dbReference>
<keyword evidence="5 8" id="KW-1133">Transmembrane helix</keyword>
<gene>
    <name evidence="9" type="ORF">PCAL00307_LOCUS20037</name>
    <name evidence="10" type="ORF">PECAL_1P23820</name>
</gene>
<reference evidence="10" key="2">
    <citation type="submission" date="2021-11" db="EMBL/GenBank/DDBJ databases">
        <authorList>
            <consortium name="Genoscope - CEA"/>
            <person name="William W."/>
        </authorList>
    </citation>
    <scope>NUCLEOTIDE SEQUENCE</scope>
</reference>
<dbReference type="Gene3D" id="1.20.1080.10">
    <property type="entry name" value="Glycerol uptake facilitator protein"/>
    <property type="match status" value="1"/>
</dbReference>
<dbReference type="PANTHER" id="PTHR43829">
    <property type="entry name" value="AQUAPORIN OR AQUAGLYCEROPORIN RELATED"/>
    <property type="match status" value="1"/>
</dbReference>
<dbReference type="PROSITE" id="PS51257">
    <property type="entry name" value="PROKAR_LIPOPROTEIN"/>
    <property type="match status" value="1"/>
</dbReference>
<dbReference type="AlphaFoldDB" id="A0A7S4A6G4"/>
<evidence type="ECO:0000313" key="10">
    <source>
        <dbReference type="EMBL" id="CAH0365919.1"/>
    </source>
</evidence>
<keyword evidence="4 7" id="KW-0812">Transmembrane</keyword>
<feature type="transmembrane region" description="Helical" evidence="8">
    <location>
        <begin position="176"/>
        <end position="198"/>
    </location>
</feature>
<reference evidence="9" key="1">
    <citation type="submission" date="2021-01" db="EMBL/GenBank/DDBJ databases">
        <authorList>
            <person name="Corre E."/>
            <person name="Pelletier E."/>
            <person name="Niang G."/>
            <person name="Scheremetjew M."/>
            <person name="Finn R."/>
            <person name="Kale V."/>
            <person name="Holt S."/>
            <person name="Cochrane G."/>
            <person name="Meng A."/>
            <person name="Brown T."/>
            <person name="Cohen L."/>
        </authorList>
    </citation>
    <scope>NUCLEOTIDE SEQUENCE</scope>
    <source>
        <strain evidence="9">CCMP1756</strain>
    </source>
</reference>
<dbReference type="GO" id="GO:0005886">
    <property type="term" value="C:plasma membrane"/>
    <property type="evidence" value="ECO:0007669"/>
    <property type="project" value="TreeGrafter"/>
</dbReference>
<accession>A0A7S4A6G4</accession>
<evidence type="ECO:0000256" key="6">
    <source>
        <dbReference type="ARBA" id="ARBA00023136"/>
    </source>
</evidence>
<dbReference type="EMBL" id="CAKKNE010000001">
    <property type="protein sequence ID" value="CAH0365919.1"/>
    <property type="molecule type" value="Genomic_DNA"/>
</dbReference>
<proteinExistence type="inferred from homology"/>
<feature type="transmembrane region" description="Helical" evidence="8">
    <location>
        <begin position="144"/>
        <end position="164"/>
    </location>
</feature>
<evidence type="ECO:0000256" key="7">
    <source>
        <dbReference type="RuleBase" id="RU000477"/>
    </source>
</evidence>
<comment type="subcellular location">
    <subcellularLocation>
        <location evidence="1">Membrane</location>
        <topology evidence="1">Multi-pass membrane protein</topology>
    </subcellularLocation>
</comment>
<dbReference type="InterPro" id="IPR023271">
    <property type="entry name" value="Aquaporin-like"/>
</dbReference>
<comment type="similarity">
    <text evidence="2 7">Belongs to the MIP/aquaporin (TC 1.A.8) family.</text>
</comment>
<keyword evidence="11" id="KW-1185">Reference proteome</keyword>
<evidence type="ECO:0000256" key="5">
    <source>
        <dbReference type="ARBA" id="ARBA00022989"/>
    </source>
</evidence>
<evidence type="ECO:0000313" key="9">
    <source>
        <dbReference type="EMBL" id="CAE0704589.1"/>
    </source>
</evidence>
<sequence>MAEDKPKYSLAARCAAEAVGTFTIVAGGCGAVSAARYAGGPPIAASAFAGSVMIGVYATGSVSGAHLNPAVTAACVATSKPGPCSPDEGLCYAASQTVGAFLAACCNFGMYKTGIRALEKTEGSAAWGNAFGVAHNPKFLGTRALFLTEIGSTAALLFGVNAIVDPELGAPPQAAPFLIGSIVGLLIFVTGPVSGCGMNPARDVGPRLVTLLASGPSSALGPSPAWTYTLGPVLGAIVGSTAFSAFKSVLHAKPDA</sequence>
<evidence type="ECO:0000256" key="2">
    <source>
        <dbReference type="ARBA" id="ARBA00006175"/>
    </source>
</evidence>
<dbReference type="GO" id="GO:0015254">
    <property type="term" value="F:glycerol channel activity"/>
    <property type="evidence" value="ECO:0007669"/>
    <property type="project" value="TreeGrafter"/>
</dbReference>
<dbReference type="Pfam" id="PF00230">
    <property type="entry name" value="MIP"/>
    <property type="match status" value="1"/>
</dbReference>
<dbReference type="EMBL" id="HBIW01023224">
    <property type="protein sequence ID" value="CAE0704589.1"/>
    <property type="molecule type" value="Transcribed_RNA"/>
</dbReference>